<dbReference type="Proteomes" id="UP000320717">
    <property type="component" value="Chromosome"/>
</dbReference>
<reference evidence="6" key="2">
    <citation type="journal article" date="2022" name="Pest Manag. Sci.">
        <title>Glutamicibacter halophytocola-mediated host fitness of potato tuber moth on Solanaceae crops.</title>
        <authorList>
            <person name="Wang W."/>
            <person name="Xiao G."/>
            <person name="Du G."/>
            <person name="Chang L."/>
            <person name="Yang Y."/>
            <person name="Ye J."/>
            <person name="Chen B."/>
        </authorList>
    </citation>
    <scope>NUCLEOTIDE SEQUENCE</scope>
    <source>
        <strain evidence="6">S2</strain>
    </source>
</reference>
<evidence type="ECO:0000256" key="3">
    <source>
        <dbReference type="ARBA" id="ARBA00022691"/>
    </source>
</evidence>
<evidence type="ECO:0000259" key="4">
    <source>
        <dbReference type="Pfam" id="PF13649"/>
    </source>
</evidence>
<dbReference type="GO" id="GO:0032259">
    <property type="term" value="P:methylation"/>
    <property type="evidence" value="ECO:0007669"/>
    <property type="project" value="UniProtKB-KW"/>
</dbReference>
<keyword evidence="1 6" id="KW-0489">Methyltransferase</keyword>
<dbReference type="EMBL" id="CP102487">
    <property type="protein sequence ID" value="UUX60506.1"/>
    <property type="molecule type" value="Genomic_DNA"/>
</dbReference>
<dbReference type="RefSeq" id="WP_146275062.1">
    <property type="nucleotide sequence ID" value="NZ_CP042260.1"/>
</dbReference>
<dbReference type="InterPro" id="IPR029063">
    <property type="entry name" value="SAM-dependent_MTases_sf"/>
</dbReference>
<accession>A0A5B8IGB0</accession>
<dbReference type="GO" id="GO:0008168">
    <property type="term" value="F:methyltransferase activity"/>
    <property type="evidence" value="ECO:0007669"/>
    <property type="project" value="UniProtKB-KW"/>
</dbReference>
<dbReference type="CDD" id="cd02440">
    <property type="entry name" value="AdoMet_MTases"/>
    <property type="match status" value="1"/>
</dbReference>
<dbReference type="Gene3D" id="3.40.50.150">
    <property type="entry name" value="Vaccinia Virus protein VP39"/>
    <property type="match status" value="1"/>
</dbReference>
<evidence type="ECO:0000256" key="1">
    <source>
        <dbReference type="ARBA" id="ARBA00022603"/>
    </source>
</evidence>
<evidence type="ECO:0000313" key="7">
    <source>
        <dbReference type="Proteomes" id="UP000320717"/>
    </source>
</evidence>
<dbReference type="Pfam" id="PF13649">
    <property type="entry name" value="Methyltransf_25"/>
    <property type="match status" value="1"/>
</dbReference>
<sequence>MSAPDENLWLANLRANPDHSQNFAQRWRNLAAEGKDIFGEARTIDAMAERGSRILDAGCGTGRIGGWLSEQGHQVVGIDLDAHLIDVAREDYPLAQWQVGNLASFTVDDGAGHLREFDLIVSAGNVVTFLSEAERLPALQKMREHLAADGRLVIGFGAGRGYAFEDFTADAVRAGLAVQQRYSTWTLREPGEDFLVAVLGRA</sequence>
<evidence type="ECO:0000313" key="8">
    <source>
        <dbReference type="Proteomes" id="UP001060018"/>
    </source>
</evidence>
<dbReference type="AlphaFoldDB" id="A0A5B8IGB0"/>
<dbReference type="InterPro" id="IPR041698">
    <property type="entry name" value="Methyltransf_25"/>
</dbReference>
<gene>
    <name evidence="5" type="ORF">FQA45_02040</name>
    <name evidence="6" type="ORF">NUH22_07850</name>
</gene>
<dbReference type="PANTHER" id="PTHR43464">
    <property type="entry name" value="METHYLTRANSFERASE"/>
    <property type="match status" value="1"/>
</dbReference>
<dbReference type="OrthoDB" id="7062303at2"/>
<name>A0A5B8IGB0_9MICC</name>
<keyword evidence="7" id="KW-1185">Reference proteome</keyword>
<evidence type="ECO:0000313" key="5">
    <source>
        <dbReference type="EMBL" id="QDY65182.1"/>
    </source>
</evidence>
<dbReference type="SUPFAM" id="SSF53335">
    <property type="entry name" value="S-adenosyl-L-methionine-dependent methyltransferases"/>
    <property type="match status" value="1"/>
</dbReference>
<protein>
    <submittedName>
        <fullName evidence="6">Class I SAM-dependent methyltransferase</fullName>
    </submittedName>
</protein>
<keyword evidence="2" id="KW-0808">Transferase</keyword>
<dbReference type="PANTHER" id="PTHR43464:SF19">
    <property type="entry name" value="UBIQUINONE BIOSYNTHESIS O-METHYLTRANSFERASE, MITOCHONDRIAL"/>
    <property type="match status" value="1"/>
</dbReference>
<dbReference type="Proteomes" id="UP001060018">
    <property type="component" value="Chromosome"/>
</dbReference>
<organism evidence="6 8">
    <name type="scientific">Glutamicibacter halophytocola</name>
    <dbReference type="NCBI Taxonomy" id="1933880"/>
    <lineage>
        <taxon>Bacteria</taxon>
        <taxon>Bacillati</taxon>
        <taxon>Actinomycetota</taxon>
        <taxon>Actinomycetes</taxon>
        <taxon>Micrococcales</taxon>
        <taxon>Micrococcaceae</taxon>
        <taxon>Glutamicibacter</taxon>
    </lineage>
</organism>
<reference evidence="5 7" key="1">
    <citation type="submission" date="2019-07" db="EMBL/GenBank/DDBJ databases">
        <title>Complete Genome Sequence of drought tolerant Plant Growth-Promoting Rhizobacterium Glutamicibacter halophytocola DR408.</title>
        <authorList>
            <person name="Nishu S.D."/>
            <person name="Lee T.K."/>
        </authorList>
    </citation>
    <scope>NUCLEOTIDE SEQUENCE [LARGE SCALE GENOMIC DNA]</scope>
    <source>
        <strain evidence="5 7">DR408</strain>
    </source>
</reference>
<dbReference type="EMBL" id="CP042260">
    <property type="protein sequence ID" value="QDY65182.1"/>
    <property type="molecule type" value="Genomic_DNA"/>
</dbReference>
<evidence type="ECO:0000313" key="6">
    <source>
        <dbReference type="EMBL" id="UUX60506.1"/>
    </source>
</evidence>
<proteinExistence type="predicted"/>
<evidence type="ECO:0000256" key="2">
    <source>
        <dbReference type="ARBA" id="ARBA00022679"/>
    </source>
</evidence>
<feature type="domain" description="Methyltransferase" evidence="4">
    <location>
        <begin position="54"/>
        <end position="150"/>
    </location>
</feature>
<keyword evidence="3" id="KW-0949">S-adenosyl-L-methionine</keyword>